<feature type="region of interest" description="Disordered" evidence="1">
    <location>
        <begin position="33"/>
        <end position="53"/>
    </location>
</feature>
<proteinExistence type="predicted"/>
<gene>
    <name evidence="2" type="ORF">RUN39_v1_410015</name>
</gene>
<protein>
    <submittedName>
        <fullName evidence="2">Putative phage integrase</fullName>
    </submittedName>
</protein>
<sequence>MSRPYLCRNEESGQAKHQPFAWGLRNGISANAAPTGAPRFASADTSPSAARSTHGKITIGVYIDRTEAEQAALQDALDRYLREVVPGKRYPKQERSRIARWQKHDLTWSLRSADLAKMPRHAPHSRSS</sequence>
<reference evidence="2" key="1">
    <citation type="submission" date="2015-10" db="EMBL/GenBank/DDBJ databases">
        <authorList>
            <person name="Gilbert D.G."/>
        </authorList>
    </citation>
    <scope>NUCLEOTIDE SEQUENCE</scope>
    <source>
        <strain evidence="2">Phyl III-seqv23</strain>
    </source>
</reference>
<accession>A0A0S4TRQ8</accession>
<dbReference type="EMBL" id="LN899819">
    <property type="protein sequence ID" value="CUV12743.1"/>
    <property type="molecule type" value="Genomic_DNA"/>
</dbReference>
<evidence type="ECO:0000256" key="1">
    <source>
        <dbReference type="SAM" id="MobiDB-lite"/>
    </source>
</evidence>
<dbReference type="AlphaFoldDB" id="A0A0S4TRQ8"/>
<organism evidence="2">
    <name type="scientific">Ralstonia solanacearum</name>
    <name type="common">Pseudomonas solanacearum</name>
    <dbReference type="NCBI Taxonomy" id="305"/>
    <lineage>
        <taxon>Bacteria</taxon>
        <taxon>Pseudomonadati</taxon>
        <taxon>Pseudomonadota</taxon>
        <taxon>Betaproteobacteria</taxon>
        <taxon>Burkholderiales</taxon>
        <taxon>Burkholderiaceae</taxon>
        <taxon>Ralstonia</taxon>
        <taxon>Ralstonia solanacearum species complex</taxon>
    </lineage>
</organism>
<evidence type="ECO:0000313" key="2">
    <source>
        <dbReference type="EMBL" id="CUV12743.1"/>
    </source>
</evidence>
<name>A0A0S4TRQ8_RALSL</name>